<evidence type="ECO:0000256" key="4">
    <source>
        <dbReference type="ARBA" id="ARBA00023054"/>
    </source>
</evidence>
<feature type="domain" description="Fibrinogen C-terminal" evidence="9">
    <location>
        <begin position="164"/>
        <end position="396"/>
    </location>
</feature>
<evidence type="ECO:0000256" key="3">
    <source>
        <dbReference type="ARBA" id="ARBA00022729"/>
    </source>
</evidence>
<evidence type="ECO:0000313" key="11">
    <source>
        <dbReference type="RefSeq" id="XP_019642934.1"/>
    </source>
</evidence>
<gene>
    <name evidence="11" type="primary">LOC109484149</name>
</gene>
<accession>A0A6P5A9N5</accession>
<dbReference type="SUPFAM" id="SSF56496">
    <property type="entry name" value="Fibrinogen C-terminal domain-like"/>
    <property type="match status" value="1"/>
</dbReference>
<dbReference type="KEGG" id="bbel:109484149"/>
<keyword evidence="4 7" id="KW-0175">Coiled coil</keyword>
<proteinExistence type="predicted"/>
<dbReference type="SMART" id="SM00186">
    <property type="entry name" value="FBG"/>
    <property type="match status" value="1"/>
</dbReference>
<dbReference type="PROSITE" id="PS00514">
    <property type="entry name" value="FIBRINOGEN_C_1"/>
    <property type="match status" value="1"/>
</dbReference>
<name>A0A6P5A9N5_BRABE</name>
<dbReference type="Proteomes" id="UP000515135">
    <property type="component" value="Unplaced"/>
</dbReference>
<feature type="coiled-coil region" evidence="7">
    <location>
        <begin position="133"/>
        <end position="160"/>
    </location>
</feature>
<feature type="signal peptide" evidence="8">
    <location>
        <begin position="1"/>
        <end position="19"/>
    </location>
</feature>
<dbReference type="RefSeq" id="XP_019642934.1">
    <property type="nucleotide sequence ID" value="XM_019787375.1"/>
</dbReference>
<evidence type="ECO:0000256" key="7">
    <source>
        <dbReference type="SAM" id="Coils"/>
    </source>
</evidence>
<dbReference type="Gene3D" id="3.90.215.10">
    <property type="entry name" value="Gamma Fibrinogen, chain A, domain 1"/>
    <property type="match status" value="1"/>
</dbReference>
<dbReference type="AlphaFoldDB" id="A0A6P5A9N5"/>
<dbReference type="InterPro" id="IPR037579">
    <property type="entry name" value="FIB_ANG-like"/>
</dbReference>
<evidence type="ECO:0000256" key="6">
    <source>
        <dbReference type="ARBA" id="ARBA00023180"/>
    </source>
</evidence>
<dbReference type="InterPro" id="IPR020837">
    <property type="entry name" value="Fibrinogen_CS"/>
</dbReference>
<keyword evidence="6" id="KW-0325">Glycoprotein</keyword>
<dbReference type="InterPro" id="IPR036056">
    <property type="entry name" value="Fibrinogen-like_C"/>
</dbReference>
<evidence type="ECO:0000256" key="5">
    <source>
        <dbReference type="ARBA" id="ARBA00023157"/>
    </source>
</evidence>
<dbReference type="CDD" id="cd00087">
    <property type="entry name" value="FReD"/>
    <property type="match status" value="1"/>
</dbReference>
<dbReference type="NCBIfam" id="NF040941">
    <property type="entry name" value="GGGWT_bact"/>
    <property type="match status" value="1"/>
</dbReference>
<keyword evidence="10" id="KW-1185">Reference proteome</keyword>
<dbReference type="PROSITE" id="PS51406">
    <property type="entry name" value="FIBRINOGEN_C_2"/>
    <property type="match status" value="1"/>
</dbReference>
<keyword evidence="5" id="KW-1015">Disulfide bond</keyword>
<dbReference type="GeneID" id="109484149"/>
<evidence type="ECO:0000313" key="10">
    <source>
        <dbReference type="Proteomes" id="UP000515135"/>
    </source>
</evidence>
<keyword evidence="3 8" id="KW-0732">Signal</keyword>
<feature type="chain" id="PRO_5028430016" evidence="8">
    <location>
        <begin position="20"/>
        <end position="397"/>
    </location>
</feature>
<evidence type="ECO:0000256" key="2">
    <source>
        <dbReference type="ARBA" id="ARBA00022525"/>
    </source>
</evidence>
<organism evidence="10 11">
    <name type="scientific">Branchiostoma belcheri</name>
    <name type="common">Amphioxus</name>
    <dbReference type="NCBI Taxonomy" id="7741"/>
    <lineage>
        <taxon>Eukaryota</taxon>
        <taxon>Metazoa</taxon>
        <taxon>Chordata</taxon>
        <taxon>Cephalochordata</taxon>
        <taxon>Leptocardii</taxon>
        <taxon>Amphioxiformes</taxon>
        <taxon>Branchiostomatidae</taxon>
        <taxon>Branchiostoma</taxon>
    </lineage>
</organism>
<dbReference type="Pfam" id="PF00147">
    <property type="entry name" value="Fibrinogen_C"/>
    <property type="match status" value="1"/>
</dbReference>
<reference evidence="11" key="1">
    <citation type="submission" date="2025-08" db="UniProtKB">
        <authorList>
            <consortium name="RefSeq"/>
        </authorList>
    </citation>
    <scope>IDENTIFICATION</scope>
    <source>
        <tissue evidence="11">Gonad</tissue>
    </source>
</reference>
<dbReference type="OrthoDB" id="9860756at2759"/>
<evidence type="ECO:0000256" key="1">
    <source>
        <dbReference type="ARBA" id="ARBA00004613"/>
    </source>
</evidence>
<dbReference type="GO" id="GO:0005576">
    <property type="term" value="C:extracellular region"/>
    <property type="evidence" value="ECO:0007669"/>
    <property type="project" value="UniProtKB-SubCell"/>
</dbReference>
<dbReference type="InterPro" id="IPR002181">
    <property type="entry name" value="Fibrinogen_a/b/g_C_dom"/>
</dbReference>
<sequence>MAMLFGASILLTTLTVMHCLPCVTPARVSLEDLRRVIKEVKKLESRADNNSVQIQKLFDSYTGDTRKSPSMSPQTIQKVVSQNINQSNIISALQDQMATDRQNSRDALDKLSVQSSDLERYVYEQTLLIKDKTRRLETRNARLENTLMFLQQRVENISVKNEFGDVRDRVKDCSSLYKRGYTLNTVYMIPAYTGPFVMYTMPSFNTYCDMQTDGGGWTVIQRRVNGSLNFDRNWTDYKWGFGDKFGEYWLGNENIYRITNERPNKLRVMIEDWMGMKAYAEYSTFSISSERDGYRLSLGEYAGGLAGDSIRNQYNSQNNMAFSTKDRDNDSSPESSCAQRRRGGWWYSQCGWASLNGLYRVGGQYLGRANGIIWFSWGGSFRYSMKKVTMMVRPADF</sequence>
<evidence type="ECO:0000259" key="9">
    <source>
        <dbReference type="PROSITE" id="PS51406"/>
    </source>
</evidence>
<protein>
    <submittedName>
        <fullName evidence="11">Angiopoietin-related protein 7-like</fullName>
    </submittedName>
</protein>
<keyword evidence="2" id="KW-0964">Secreted</keyword>
<comment type="subcellular location">
    <subcellularLocation>
        <location evidence="1">Secreted</location>
    </subcellularLocation>
</comment>
<evidence type="ECO:0000256" key="8">
    <source>
        <dbReference type="SAM" id="SignalP"/>
    </source>
</evidence>
<dbReference type="InterPro" id="IPR014716">
    <property type="entry name" value="Fibrinogen_a/b/g_C_1"/>
</dbReference>
<dbReference type="PANTHER" id="PTHR47221:SF6">
    <property type="entry name" value="FIBRINOGEN ALPHA CHAIN"/>
    <property type="match status" value="1"/>
</dbReference>
<dbReference type="PANTHER" id="PTHR47221">
    <property type="entry name" value="FIBRINOGEN ALPHA CHAIN"/>
    <property type="match status" value="1"/>
</dbReference>